<proteinExistence type="predicted"/>
<dbReference type="PROSITE" id="PS51186">
    <property type="entry name" value="GNAT"/>
    <property type="match status" value="1"/>
</dbReference>
<dbReference type="SUPFAM" id="SSF55729">
    <property type="entry name" value="Acyl-CoA N-acyltransferases (Nat)"/>
    <property type="match status" value="1"/>
</dbReference>
<organism evidence="2 3">
    <name type="scientific">Kordia aestuariivivens</name>
    <dbReference type="NCBI Taxonomy" id="2759037"/>
    <lineage>
        <taxon>Bacteria</taxon>
        <taxon>Pseudomonadati</taxon>
        <taxon>Bacteroidota</taxon>
        <taxon>Flavobacteriia</taxon>
        <taxon>Flavobacteriales</taxon>
        <taxon>Flavobacteriaceae</taxon>
        <taxon>Kordia</taxon>
    </lineage>
</organism>
<dbReference type="RefSeq" id="WP_187562816.1">
    <property type="nucleotide sequence ID" value="NZ_JACGWS010000008.1"/>
</dbReference>
<feature type="domain" description="N-acetyltransferase" evidence="1">
    <location>
        <begin position="9"/>
        <end position="171"/>
    </location>
</feature>
<dbReference type="InterPro" id="IPR000182">
    <property type="entry name" value="GNAT_dom"/>
</dbReference>
<reference evidence="2 3" key="1">
    <citation type="submission" date="2020-07" db="EMBL/GenBank/DDBJ databases">
        <title>Description of Kordia aestuariivivens sp. nov., isolated from a tidal flat.</title>
        <authorList>
            <person name="Park S."/>
            <person name="Yoon J.-H."/>
        </authorList>
    </citation>
    <scope>NUCLEOTIDE SEQUENCE [LARGE SCALE GENOMIC DNA]</scope>
    <source>
        <strain evidence="2 3">YSTF-M3</strain>
    </source>
</reference>
<dbReference type="PANTHER" id="PTHR43441">
    <property type="entry name" value="RIBOSOMAL-PROTEIN-SERINE ACETYLTRANSFERASE"/>
    <property type="match status" value="1"/>
</dbReference>
<dbReference type="Proteomes" id="UP000619238">
    <property type="component" value="Unassembled WGS sequence"/>
</dbReference>
<keyword evidence="3" id="KW-1185">Reference proteome</keyword>
<gene>
    <name evidence="2" type="ORF">H2O64_13925</name>
</gene>
<protein>
    <submittedName>
        <fullName evidence="2">GNAT family N-acetyltransferase</fullName>
    </submittedName>
</protein>
<dbReference type="Gene3D" id="3.40.630.30">
    <property type="match status" value="1"/>
</dbReference>
<comment type="caution">
    <text evidence="2">The sequence shown here is derived from an EMBL/GenBank/DDBJ whole genome shotgun (WGS) entry which is preliminary data.</text>
</comment>
<dbReference type="InterPro" id="IPR051908">
    <property type="entry name" value="Ribosomal_N-acetyltransferase"/>
</dbReference>
<evidence type="ECO:0000259" key="1">
    <source>
        <dbReference type="PROSITE" id="PS51186"/>
    </source>
</evidence>
<dbReference type="Pfam" id="PF13302">
    <property type="entry name" value="Acetyltransf_3"/>
    <property type="match status" value="1"/>
</dbReference>
<evidence type="ECO:0000313" key="3">
    <source>
        <dbReference type="Proteomes" id="UP000619238"/>
    </source>
</evidence>
<dbReference type="EMBL" id="JACGWS010000008">
    <property type="protein sequence ID" value="MBC8755770.1"/>
    <property type="molecule type" value="Genomic_DNA"/>
</dbReference>
<accession>A0ABR7QB19</accession>
<evidence type="ECO:0000313" key="2">
    <source>
        <dbReference type="EMBL" id="MBC8755770.1"/>
    </source>
</evidence>
<dbReference type="PANTHER" id="PTHR43441:SF12">
    <property type="entry name" value="RIBOSOMAL N-ACETYLTRANSFERASE YDAF-RELATED"/>
    <property type="match status" value="1"/>
</dbReference>
<name>A0ABR7QB19_9FLAO</name>
<sequence length="181" mass="20656">MILKIDDTIELKSLAQSDALAIFNTIDSQRIYLGKWLPFVALTKELADTENFINSVLNTPKEKLEFVFTIRKHDEFVGLIGLKNTDTLNKKTEIGYWLSEKSQGQGIITKSVAKLCDFIFNELHLNRIEIKCAIGNEPSIGIPKRLGCTFEGIERQGEWIKDDLYHDLEVYSKLKSDVFAK</sequence>
<dbReference type="InterPro" id="IPR016181">
    <property type="entry name" value="Acyl_CoA_acyltransferase"/>
</dbReference>